<gene>
    <name evidence="1" type="ORF">UFOVP785_12</name>
</gene>
<dbReference type="EMBL" id="LR796736">
    <property type="protein sequence ID" value="CAB4162097.1"/>
    <property type="molecule type" value="Genomic_DNA"/>
</dbReference>
<reference evidence="1" key="1">
    <citation type="submission" date="2020-04" db="EMBL/GenBank/DDBJ databases">
        <authorList>
            <person name="Chiriac C."/>
            <person name="Salcher M."/>
            <person name="Ghai R."/>
            <person name="Kavagutti S V."/>
        </authorList>
    </citation>
    <scope>NUCLEOTIDE SEQUENCE</scope>
</reference>
<sequence>MLKLTEEERRDIHKSAMTKLPLDIDVWVDHHGQWWFNTENVDERIYPKSKADLDALFDLFVKPREVRDGD</sequence>
<name>A0A6J5NSV4_9CAUD</name>
<accession>A0A6J5NSV4</accession>
<evidence type="ECO:0000313" key="1">
    <source>
        <dbReference type="EMBL" id="CAB4162097.1"/>
    </source>
</evidence>
<organism evidence="1">
    <name type="scientific">uncultured Caudovirales phage</name>
    <dbReference type="NCBI Taxonomy" id="2100421"/>
    <lineage>
        <taxon>Viruses</taxon>
        <taxon>Duplodnaviria</taxon>
        <taxon>Heunggongvirae</taxon>
        <taxon>Uroviricota</taxon>
        <taxon>Caudoviricetes</taxon>
        <taxon>Peduoviridae</taxon>
        <taxon>Maltschvirus</taxon>
        <taxon>Maltschvirus maltsch</taxon>
    </lineage>
</organism>
<protein>
    <submittedName>
        <fullName evidence="1">Uncharacterized protein</fullName>
    </submittedName>
</protein>
<proteinExistence type="predicted"/>